<keyword evidence="3 7" id="KW-0732">Signal</keyword>
<feature type="domain" description="GLAA-B beta-barrel" evidence="9">
    <location>
        <begin position="164"/>
        <end position="246"/>
    </location>
</feature>
<dbReference type="Gene3D" id="2.160.20.10">
    <property type="entry name" value="Single-stranded right-handed beta-helix, Pectin lyase-like"/>
    <property type="match status" value="3"/>
</dbReference>
<reference evidence="13" key="1">
    <citation type="submission" date="2016-04" db="EMBL/GenBank/DDBJ databases">
        <title>Complete Genome Sequences of Twelve Strains of a Stable Defined Moderately Diverse Mouse Microbiota 2 (sDMDMm2).</title>
        <authorList>
            <person name="Uchimura Y."/>
            <person name="Wyss M."/>
            <person name="Brugiroux S."/>
            <person name="Limenitakis J.P."/>
            <person name="Stecher B."/>
            <person name="McCoy K.D."/>
            <person name="Macpherson A.J."/>
        </authorList>
    </citation>
    <scope>NUCLEOTIDE SEQUENCE [LARGE SCALE GENOMIC DNA]</scope>
    <source>
        <strain evidence="13">YL27</strain>
    </source>
</reference>
<dbReference type="OrthoDB" id="9807299at2"/>
<evidence type="ECO:0000256" key="1">
    <source>
        <dbReference type="ARBA" id="ARBA00001255"/>
    </source>
</evidence>
<feature type="signal peptide" evidence="7">
    <location>
        <begin position="1"/>
        <end position="25"/>
    </location>
</feature>
<dbReference type="InterPro" id="IPR006626">
    <property type="entry name" value="PbH1"/>
</dbReference>
<dbReference type="Proteomes" id="UP000186351">
    <property type="component" value="Chromosome"/>
</dbReference>
<dbReference type="InterPro" id="IPR056441">
    <property type="entry name" value="Beta-barrel_GLAA-B_II"/>
</dbReference>
<proteinExistence type="predicted"/>
<accession>A0A1Z2XJM8</accession>
<keyword evidence="4" id="KW-0677">Repeat</keyword>
<evidence type="ECO:0000259" key="9">
    <source>
        <dbReference type="Pfam" id="PF23763"/>
    </source>
</evidence>
<evidence type="ECO:0000313" key="11">
    <source>
        <dbReference type="EMBL" id="ANU63296.1"/>
    </source>
</evidence>
<reference evidence="11" key="2">
    <citation type="submission" date="2017-04" db="EMBL/GenBank/DDBJ databases">
        <title>Complete Genome Sequences of Twelve Strains of a Stable Defined Moderately Diverse Mouse Microbiota 2 (sDMDMm2).</title>
        <authorList>
            <person name="Uchimura Y."/>
            <person name="Wyss M."/>
            <person name="Brugiroux S."/>
            <person name="Limenitakis J.P."/>
            <person name="Stecher B."/>
            <person name="McCoy K.D."/>
            <person name="Macpherson A.J."/>
        </authorList>
    </citation>
    <scope>NUCLEOTIDE SEQUENCE</scope>
    <source>
        <strain evidence="11">YL27</strain>
    </source>
</reference>
<dbReference type="GO" id="GO:0004557">
    <property type="term" value="F:alpha-galactosidase activity"/>
    <property type="evidence" value="ECO:0007669"/>
    <property type="project" value="UniProtKB-EC"/>
</dbReference>
<feature type="chain" id="PRO_5008529284" evidence="7">
    <location>
        <begin position="26"/>
        <end position="605"/>
    </location>
</feature>
<evidence type="ECO:0000256" key="6">
    <source>
        <dbReference type="ARBA" id="ARBA00023295"/>
    </source>
</evidence>
<evidence type="ECO:0000256" key="3">
    <source>
        <dbReference type="ARBA" id="ARBA00022729"/>
    </source>
</evidence>
<evidence type="ECO:0000313" key="14">
    <source>
        <dbReference type="Proteomes" id="UP000306630"/>
    </source>
</evidence>
<keyword evidence="13" id="KW-1185">Reference proteome</keyword>
<organism evidence="11 13">
    <name type="scientific">Muribaculum intestinale</name>
    <dbReference type="NCBI Taxonomy" id="1796646"/>
    <lineage>
        <taxon>Bacteria</taxon>
        <taxon>Pseudomonadati</taxon>
        <taxon>Bacteroidota</taxon>
        <taxon>Bacteroidia</taxon>
        <taxon>Bacteroidales</taxon>
        <taxon>Muribaculaceae</taxon>
        <taxon>Muribaculum</taxon>
    </lineage>
</organism>
<dbReference type="InterPro" id="IPR057275">
    <property type="entry name" value="Beta-barrel_GLAA-B_I"/>
</dbReference>
<gene>
    <name evidence="11" type="ORF">A4V02_05860</name>
    <name evidence="12" type="ORF">E5333_08655</name>
</gene>
<dbReference type="InterPro" id="IPR011050">
    <property type="entry name" value="Pectin_lyase_fold/virulence"/>
</dbReference>
<dbReference type="AlphaFoldDB" id="A0A1B1S916"/>
<dbReference type="InterPro" id="IPR039448">
    <property type="entry name" value="Beta_helix"/>
</dbReference>
<dbReference type="SUPFAM" id="SSF51126">
    <property type="entry name" value="Pectin lyase-like"/>
    <property type="match status" value="1"/>
</dbReference>
<evidence type="ECO:0000313" key="13">
    <source>
        <dbReference type="Proteomes" id="UP000186351"/>
    </source>
</evidence>
<dbReference type="Proteomes" id="UP000306630">
    <property type="component" value="Unassembled WGS sequence"/>
</dbReference>
<protein>
    <submittedName>
        <fullName evidence="12">Right-handed parallel beta-helix repeat-containing protein</fullName>
    </submittedName>
</protein>
<sequence>MDIIKRKIRRAIVSITMLPCFVVCAGAESRDTVRVADFGAVADSYVNAVEAIQRAIDACREKPGAVLSFAPGRYDIWPEGAVRKEIYISNTSSEVECPSKIKTIGLHMYGLDGITVEGNGATLMMHGSITPIAVDSCVDVTLSDFAVDFERPGGSELTYTRVAPGKIIVGTHRDTRYDIRGRRLRLIGEGWCTEIPHCIKYTPSDRHFQYSHDWGVLSGCDVEELSPGSLQFDVPEDFRPEEGATLTIRDIIRREVGMLNIHSRNTRLENLDIRYMHGLGIVSQYSTDVTLRNVNCMPDSESGRILASSADFVHFSGCRGHIDIVDCNFAGAQDDVINVHGTNLQVTSVNGEHGLTARFMHHQSYGFRAFHVGDTVAFVNPATMRRDAIAVVSGVRMDKENPREIGLTFDAPLPAGCISPGTTCVENLTWTPSLHVSGCTMTRISTRGILATTPRRIVIENNRFERIAGTAILIESDARDWYESGPVCDMTVRNNLFVDCGYNNSMNGATIALNSSNTEVSYDNIVHSGVAITDNRIEISGERPVVYAKSTGNLKFSGNTVAGTDTPLFILRGCADVVISGNVMGTPRVENTDCRNVKVSGNIRD</sequence>
<evidence type="ECO:0000256" key="7">
    <source>
        <dbReference type="SAM" id="SignalP"/>
    </source>
</evidence>
<dbReference type="RefSeq" id="WP_068960640.1">
    <property type="nucleotide sequence ID" value="NZ_CAJTAP010000015.1"/>
</dbReference>
<dbReference type="SMART" id="SM00710">
    <property type="entry name" value="PbH1"/>
    <property type="match status" value="5"/>
</dbReference>
<dbReference type="Pfam" id="PF23764">
    <property type="entry name" value="Beta-barrel_GLAA-B_II"/>
    <property type="match status" value="1"/>
</dbReference>
<dbReference type="Pfam" id="PF13229">
    <property type="entry name" value="Beta_helix"/>
    <property type="match status" value="1"/>
</dbReference>
<feature type="domain" description="GLAA-B beta-barrel" evidence="10">
    <location>
        <begin position="356"/>
        <end position="416"/>
    </location>
</feature>
<dbReference type="EMBL" id="SRYD01000031">
    <property type="protein sequence ID" value="TGY73653.1"/>
    <property type="molecule type" value="Genomic_DNA"/>
</dbReference>
<evidence type="ECO:0000256" key="2">
    <source>
        <dbReference type="ARBA" id="ARBA00001271"/>
    </source>
</evidence>
<evidence type="ECO:0000256" key="4">
    <source>
        <dbReference type="ARBA" id="ARBA00022737"/>
    </source>
</evidence>
<name>A0A1B1S916_9BACT</name>
<evidence type="ECO:0000259" key="8">
    <source>
        <dbReference type="Pfam" id="PF13229"/>
    </source>
</evidence>
<accession>A0A1B1S916</accession>
<dbReference type="EMBL" id="CP015402">
    <property type="protein sequence ID" value="ANU63296.1"/>
    <property type="molecule type" value="Genomic_DNA"/>
</dbReference>
<evidence type="ECO:0000259" key="10">
    <source>
        <dbReference type="Pfam" id="PF23764"/>
    </source>
</evidence>
<dbReference type="STRING" id="1796646.A4V02_05860"/>
<dbReference type="GeneID" id="65536377"/>
<keyword evidence="6" id="KW-0326">Glycosidase</keyword>
<keyword evidence="5" id="KW-0378">Hydrolase</keyword>
<evidence type="ECO:0000313" key="12">
    <source>
        <dbReference type="EMBL" id="TGY73653.1"/>
    </source>
</evidence>
<comment type="catalytic activity">
    <reaction evidence="2">
        <text>Hydrolysis of terminal, non-reducing branched (1-&gt;3)-alpha-D-galactosidic residues, producing free D-galactose.</text>
        <dbReference type="EC" id="3.2.1.n1"/>
    </reaction>
</comment>
<reference evidence="12 14" key="3">
    <citation type="submission" date="2019-04" db="EMBL/GenBank/DDBJ databases">
        <title>Microbes associate with the intestines of laboratory mice.</title>
        <authorList>
            <person name="Navarre W."/>
            <person name="Wong E."/>
            <person name="Huang K."/>
            <person name="Tropini C."/>
            <person name="Ng K."/>
            <person name="Yu B."/>
        </authorList>
    </citation>
    <scope>NUCLEOTIDE SEQUENCE [LARGE SCALE GENOMIC DNA]</scope>
    <source>
        <strain evidence="12 14">NM06_A21</strain>
    </source>
</reference>
<evidence type="ECO:0000256" key="5">
    <source>
        <dbReference type="ARBA" id="ARBA00022801"/>
    </source>
</evidence>
<comment type="catalytic activity">
    <reaction evidence="1">
        <text>Hydrolysis of terminal, non-reducing alpha-D-galactose residues in alpha-D-galactosides, including galactose oligosaccharides, galactomannans and galactolipids.</text>
        <dbReference type="EC" id="3.2.1.22"/>
    </reaction>
</comment>
<feature type="domain" description="Right handed beta helix" evidence="8">
    <location>
        <begin position="431"/>
        <end position="521"/>
    </location>
</feature>
<dbReference type="Pfam" id="PF23763">
    <property type="entry name" value="Beta-barrel_GLAA-B_I"/>
    <property type="match status" value="1"/>
</dbReference>
<dbReference type="InterPro" id="IPR012334">
    <property type="entry name" value="Pectin_lyas_fold"/>
</dbReference>
<dbReference type="KEGG" id="pary:A4V02_05860"/>